<dbReference type="Pfam" id="PF13620">
    <property type="entry name" value="CarboxypepD_reg"/>
    <property type="match status" value="1"/>
</dbReference>
<organism evidence="2 3">
    <name type="scientific">Paraflavitalea soli</name>
    <dbReference type="NCBI Taxonomy" id="2315862"/>
    <lineage>
        <taxon>Bacteria</taxon>
        <taxon>Pseudomonadati</taxon>
        <taxon>Bacteroidota</taxon>
        <taxon>Chitinophagia</taxon>
        <taxon>Chitinophagales</taxon>
        <taxon>Chitinophagaceae</taxon>
        <taxon>Paraflavitalea</taxon>
    </lineage>
</organism>
<keyword evidence="3" id="KW-1185">Reference proteome</keyword>
<accession>A0A3B7MJ47</accession>
<evidence type="ECO:0000256" key="1">
    <source>
        <dbReference type="SAM" id="SignalP"/>
    </source>
</evidence>
<dbReference type="KEGG" id="pseg:D3H65_03420"/>
<evidence type="ECO:0000313" key="2">
    <source>
        <dbReference type="EMBL" id="AXY73076.1"/>
    </source>
</evidence>
<dbReference type="EMBL" id="CP032157">
    <property type="protein sequence ID" value="AXY73076.1"/>
    <property type="molecule type" value="Genomic_DNA"/>
</dbReference>
<evidence type="ECO:0000313" key="3">
    <source>
        <dbReference type="Proteomes" id="UP000263900"/>
    </source>
</evidence>
<sequence length="589" mass="61418">MKIQRLVMLTATLLATCIYLSCQKTASPDLPEPGPGHVPEYVTASISGRVTDDQRLPVSGATVKAGSATTTTDVNGAFTFSNINIDKTAGLVKVEKEGFFTGLRTLVLTPGKDNKAVIELLKKTVTGTINGSSGGTVTLPTASGSIVFEANSFLNTANHAGYTGTVSVSAYFINPAADNFQNIIPGALRGIDANNNETGLQSFGMMAVELTGTNGEKLQLAGGKKAVLHFPIPTSLQAQAPATIPLWSLNDSTGLWKEEGTATKQGTEYVGNVSHFSFWNCDAPFSIVDFTATLKTQQGTPLVNSRVVISGAGADSLLSGYGYTNGDGVVGGKIPSNRNLTLKVYDNCNRLLLTKNVGPFSSTANLGVVTVTSAATEATISGTVINCNAAAVTNGYVTISLEGMHYRTNLVNGAFGLTIVRCSNEATTATVIPYDITGNQAGTPASIPIAGAAINTGQLTACGTSLTQFVKYTINGTSYSYAGADSLIAHRTQSGQTLISGFRINSGFESTVDMVFAGEAAPGTYPLSRIFIREPGAFYVISGNINVTVTEYVNTAGGYVAGSFTGNIKDSLSSNISPINCSFRVKKYN</sequence>
<dbReference type="InterPro" id="IPR008969">
    <property type="entry name" value="CarboxyPept-like_regulatory"/>
</dbReference>
<keyword evidence="2" id="KW-0645">Protease</keyword>
<keyword evidence="1" id="KW-0732">Signal</keyword>
<dbReference type="Proteomes" id="UP000263900">
    <property type="component" value="Chromosome"/>
</dbReference>
<dbReference type="GO" id="GO:0004180">
    <property type="term" value="F:carboxypeptidase activity"/>
    <property type="evidence" value="ECO:0007669"/>
    <property type="project" value="UniProtKB-KW"/>
</dbReference>
<dbReference type="AlphaFoldDB" id="A0A3B7MJ47"/>
<dbReference type="Gene3D" id="2.60.40.1120">
    <property type="entry name" value="Carboxypeptidase-like, regulatory domain"/>
    <property type="match status" value="1"/>
</dbReference>
<gene>
    <name evidence="2" type="ORF">D3H65_03420</name>
</gene>
<keyword evidence="2" id="KW-0378">Hydrolase</keyword>
<reference evidence="2 3" key="1">
    <citation type="submission" date="2018-09" db="EMBL/GenBank/DDBJ databases">
        <title>Genome sequencing of strain 6GH32-13.</title>
        <authorList>
            <person name="Weon H.-Y."/>
            <person name="Heo J."/>
            <person name="Kwon S.-W."/>
        </authorList>
    </citation>
    <scope>NUCLEOTIDE SEQUENCE [LARGE SCALE GENOMIC DNA]</scope>
    <source>
        <strain evidence="2 3">5GH32-13</strain>
    </source>
</reference>
<dbReference type="RefSeq" id="WP_119048914.1">
    <property type="nucleotide sequence ID" value="NZ_CP032157.1"/>
</dbReference>
<proteinExistence type="predicted"/>
<protein>
    <submittedName>
        <fullName evidence="2">Carboxypeptidase regulatory-like domain-containing protein</fullName>
    </submittedName>
</protein>
<dbReference type="SUPFAM" id="SSF49464">
    <property type="entry name" value="Carboxypeptidase regulatory domain-like"/>
    <property type="match status" value="1"/>
</dbReference>
<dbReference type="OrthoDB" id="973965at2"/>
<feature type="signal peptide" evidence="1">
    <location>
        <begin position="1"/>
        <end position="26"/>
    </location>
</feature>
<keyword evidence="2" id="KW-0121">Carboxypeptidase</keyword>
<feature type="chain" id="PRO_5017610272" evidence="1">
    <location>
        <begin position="27"/>
        <end position="589"/>
    </location>
</feature>
<name>A0A3B7MJ47_9BACT</name>